<evidence type="ECO:0000313" key="3">
    <source>
        <dbReference type="Proteomes" id="UP000612585"/>
    </source>
</evidence>
<dbReference type="Gene3D" id="3.40.190.10">
    <property type="entry name" value="Periplasmic binding protein-like II"/>
    <property type="match status" value="2"/>
</dbReference>
<feature type="chain" id="PRO_5035181453" evidence="1">
    <location>
        <begin position="22"/>
        <end position="422"/>
    </location>
</feature>
<protein>
    <submittedName>
        <fullName evidence="2">ABC transporter substrate-binding protein</fullName>
    </submittedName>
</protein>
<dbReference type="SUPFAM" id="SSF53850">
    <property type="entry name" value="Periplasmic binding protein-like II"/>
    <property type="match status" value="1"/>
</dbReference>
<dbReference type="Pfam" id="PF13416">
    <property type="entry name" value="SBP_bac_8"/>
    <property type="match status" value="1"/>
</dbReference>
<dbReference type="EMBL" id="BOPG01000011">
    <property type="protein sequence ID" value="GIJ54189.1"/>
    <property type="molecule type" value="Genomic_DNA"/>
</dbReference>
<dbReference type="Proteomes" id="UP000612585">
    <property type="component" value="Unassembled WGS sequence"/>
</dbReference>
<evidence type="ECO:0000256" key="1">
    <source>
        <dbReference type="SAM" id="SignalP"/>
    </source>
</evidence>
<feature type="signal peptide" evidence="1">
    <location>
        <begin position="1"/>
        <end position="21"/>
    </location>
</feature>
<dbReference type="InterPro" id="IPR006059">
    <property type="entry name" value="SBP"/>
</dbReference>
<dbReference type="PROSITE" id="PS51257">
    <property type="entry name" value="PROKAR_LIPOPROTEIN"/>
    <property type="match status" value="1"/>
</dbReference>
<evidence type="ECO:0000313" key="2">
    <source>
        <dbReference type="EMBL" id="GIJ54189.1"/>
    </source>
</evidence>
<dbReference type="InterPro" id="IPR050490">
    <property type="entry name" value="Bact_solute-bd_prot1"/>
</dbReference>
<reference evidence="2" key="1">
    <citation type="submission" date="2021-01" db="EMBL/GenBank/DDBJ databases">
        <title>Whole genome shotgun sequence of Virgisporangium aurantiacum NBRC 16421.</title>
        <authorList>
            <person name="Komaki H."/>
            <person name="Tamura T."/>
        </authorList>
    </citation>
    <scope>NUCLEOTIDE SEQUENCE</scope>
    <source>
        <strain evidence="2">NBRC 16421</strain>
    </source>
</reference>
<dbReference type="PANTHER" id="PTHR43649:SF30">
    <property type="entry name" value="ABC TRANSPORTER SUBSTRATE-BINDING PROTEIN"/>
    <property type="match status" value="1"/>
</dbReference>
<dbReference type="PANTHER" id="PTHR43649">
    <property type="entry name" value="ARABINOSE-BINDING PROTEIN-RELATED"/>
    <property type="match status" value="1"/>
</dbReference>
<dbReference type="AlphaFoldDB" id="A0A8J4DXR6"/>
<gene>
    <name evidence="2" type="ORF">Vau01_017050</name>
</gene>
<sequence>MTPRSLTALVLVSILTAGSLAACTGDDDSSDPGTLTILSSFTTGNATGDHFAKLKQKFTDETGIKIDVEEANTNDIGNVYEASKLANKERDIVILNFTPTTSDWLPQSQVVDVKKYLDQWGLTDQILPEAMKFWTQPEGVAGFPYIGFNWPVWYNTDLLKKAGVNDVPKTVDDLISASQKLKAQGVGGIVLGGAEWPVQNWITWMIQQYVPADEAQKIFEKGGYCASAGAVKGLNLFGRLRDSGVFIDNVQGYTADQMTTTYRTQKAAMVPNGSWAYPDTPAEVANVTRLAGFPVVSDGIYKKPTAFQGHSNGFFLSPNGEKKIASVEKFIRFMYRQDVVQSWVSDAAQIMSVKPDLLGAARSSLPLVQQGASLAKDVDFMLLPDSYLPSGMDYQPAGTKFIGSRGMKGEEFCKDLDKLYQK</sequence>
<name>A0A8J4DXR6_9ACTN</name>
<comment type="caution">
    <text evidence="2">The sequence shown here is derived from an EMBL/GenBank/DDBJ whole genome shotgun (WGS) entry which is preliminary data.</text>
</comment>
<proteinExistence type="predicted"/>
<dbReference type="RefSeq" id="WP_203988944.1">
    <property type="nucleotide sequence ID" value="NZ_BOPG01000011.1"/>
</dbReference>
<keyword evidence="1" id="KW-0732">Signal</keyword>
<accession>A0A8J4DXR6</accession>
<organism evidence="2 3">
    <name type="scientific">Virgisporangium aurantiacum</name>
    <dbReference type="NCBI Taxonomy" id="175570"/>
    <lineage>
        <taxon>Bacteria</taxon>
        <taxon>Bacillati</taxon>
        <taxon>Actinomycetota</taxon>
        <taxon>Actinomycetes</taxon>
        <taxon>Micromonosporales</taxon>
        <taxon>Micromonosporaceae</taxon>
        <taxon>Virgisporangium</taxon>
    </lineage>
</organism>
<keyword evidence="3" id="KW-1185">Reference proteome</keyword>